<gene>
    <name evidence="6" type="ORF">RZS28_17825</name>
</gene>
<accession>A0ABZ0HSU6</accession>
<evidence type="ECO:0000256" key="1">
    <source>
        <dbReference type="ARBA" id="ARBA00009437"/>
    </source>
</evidence>
<dbReference type="Gene3D" id="3.40.190.290">
    <property type="match status" value="1"/>
</dbReference>
<protein>
    <submittedName>
        <fullName evidence="6">LysR family transcriptional regulator</fullName>
    </submittedName>
</protein>
<keyword evidence="3" id="KW-0238">DNA-binding</keyword>
<dbReference type="InterPro" id="IPR036388">
    <property type="entry name" value="WH-like_DNA-bd_sf"/>
</dbReference>
<dbReference type="Pfam" id="PF00126">
    <property type="entry name" value="HTH_1"/>
    <property type="match status" value="1"/>
</dbReference>
<dbReference type="RefSeq" id="WP_407339064.1">
    <property type="nucleotide sequence ID" value="NZ_CP136862.1"/>
</dbReference>
<dbReference type="SUPFAM" id="SSF46785">
    <property type="entry name" value="Winged helix' DNA-binding domain"/>
    <property type="match status" value="1"/>
</dbReference>
<reference evidence="6 7" key="1">
    <citation type="submission" date="2023-10" db="EMBL/GenBank/DDBJ databases">
        <title>Novel methanotroph of the genus Methylocapsa from a subarctic wetland.</title>
        <authorList>
            <person name="Belova S.E."/>
            <person name="Oshkin I.Y."/>
            <person name="Miroshnikov K."/>
            <person name="Dedysh S.N."/>
        </authorList>
    </citation>
    <scope>NUCLEOTIDE SEQUENCE [LARGE SCALE GENOMIC DNA]</scope>
    <source>
        <strain evidence="6 7">RX1</strain>
    </source>
</reference>
<keyword evidence="7" id="KW-1185">Reference proteome</keyword>
<dbReference type="EMBL" id="CP136862">
    <property type="protein sequence ID" value="WOJ89618.1"/>
    <property type="molecule type" value="Genomic_DNA"/>
</dbReference>
<evidence type="ECO:0000313" key="6">
    <source>
        <dbReference type="EMBL" id="WOJ89618.1"/>
    </source>
</evidence>
<dbReference type="InterPro" id="IPR005119">
    <property type="entry name" value="LysR_subst-bd"/>
</dbReference>
<keyword evidence="4" id="KW-0804">Transcription</keyword>
<dbReference type="PRINTS" id="PR00039">
    <property type="entry name" value="HTHLYSR"/>
</dbReference>
<evidence type="ECO:0000259" key="5">
    <source>
        <dbReference type="PROSITE" id="PS50931"/>
    </source>
</evidence>
<name>A0ABZ0HSU6_9HYPH</name>
<sequence length="287" mass="31614">MELYQIRHFVAIVETGSFTKGAQRAAVSQPAISASIAKLEAELNVNLFERRRSPVVLTAAGERLLEVGSTVLHACNSVKAELKALAAPEQLRIGVLQSLSSRHVSKMLSSFRRANPHVAIEVIDGVGDQLVQFLAERKLDTALTILDDDSSKFASCVLFKEPYVLAVAEDHRFAQRHAVTLSDLYDEPFIVRTGLDRFQDASNALVSRGIKIRVVYKTDQIDRALSLVASGIGVALIPARFEMPAVRQVQVSDLEAFRIFGLMWSPEREGDSLAKFIKFAASHGWTP</sequence>
<dbReference type="InterPro" id="IPR000847">
    <property type="entry name" value="LysR_HTH_N"/>
</dbReference>
<dbReference type="PANTHER" id="PTHR30346:SF28">
    <property type="entry name" value="HTH-TYPE TRANSCRIPTIONAL REGULATOR CYNR"/>
    <property type="match status" value="1"/>
</dbReference>
<organism evidence="6 7">
    <name type="scientific">Methylocapsa polymorpha</name>
    <dbReference type="NCBI Taxonomy" id="3080828"/>
    <lineage>
        <taxon>Bacteria</taxon>
        <taxon>Pseudomonadati</taxon>
        <taxon>Pseudomonadota</taxon>
        <taxon>Alphaproteobacteria</taxon>
        <taxon>Hyphomicrobiales</taxon>
        <taxon>Beijerinckiaceae</taxon>
        <taxon>Methylocapsa</taxon>
    </lineage>
</organism>
<evidence type="ECO:0000256" key="4">
    <source>
        <dbReference type="ARBA" id="ARBA00023163"/>
    </source>
</evidence>
<evidence type="ECO:0000256" key="2">
    <source>
        <dbReference type="ARBA" id="ARBA00023015"/>
    </source>
</evidence>
<dbReference type="PROSITE" id="PS50931">
    <property type="entry name" value="HTH_LYSR"/>
    <property type="match status" value="1"/>
</dbReference>
<dbReference type="Pfam" id="PF03466">
    <property type="entry name" value="LysR_substrate"/>
    <property type="match status" value="1"/>
</dbReference>
<feature type="domain" description="HTH lysR-type" evidence="5">
    <location>
        <begin position="1"/>
        <end position="58"/>
    </location>
</feature>
<dbReference type="Gene3D" id="1.10.10.10">
    <property type="entry name" value="Winged helix-like DNA-binding domain superfamily/Winged helix DNA-binding domain"/>
    <property type="match status" value="1"/>
</dbReference>
<evidence type="ECO:0000256" key="3">
    <source>
        <dbReference type="ARBA" id="ARBA00023125"/>
    </source>
</evidence>
<comment type="similarity">
    <text evidence="1">Belongs to the LysR transcriptional regulatory family.</text>
</comment>
<dbReference type="InterPro" id="IPR036390">
    <property type="entry name" value="WH_DNA-bd_sf"/>
</dbReference>
<dbReference type="SUPFAM" id="SSF53850">
    <property type="entry name" value="Periplasmic binding protein-like II"/>
    <property type="match status" value="1"/>
</dbReference>
<dbReference type="CDD" id="cd05466">
    <property type="entry name" value="PBP2_LTTR_substrate"/>
    <property type="match status" value="1"/>
</dbReference>
<dbReference type="PANTHER" id="PTHR30346">
    <property type="entry name" value="TRANSCRIPTIONAL DUAL REGULATOR HCAR-RELATED"/>
    <property type="match status" value="1"/>
</dbReference>
<keyword evidence="2" id="KW-0805">Transcription regulation</keyword>
<proteinExistence type="inferred from homology"/>
<dbReference type="Proteomes" id="UP001626536">
    <property type="component" value="Chromosome"/>
</dbReference>
<evidence type="ECO:0000313" key="7">
    <source>
        <dbReference type="Proteomes" id="UP001626536"/>
    </source>
</evidence>